<dbReference type="SUPFAM" id="SSF48452">
    <property type="entry name" value="TPR-like"/>
    <property type="match status" value="2"/>
</dbReference>
<keyword evidence="4 7" id="KW-0238">DNA-binding</keyword>
<dbReference type="InterPro" id="IPR027417">
    <property type="entry name" value="P-loop_NTPase"/>
</dbReference>
<evidence type="ECO:0000313" key="10">
    <source>
        <dbReference type="EMBL" id="MBO8197279.1"/>
    </source>
</evidence>
<dbReference type="Proteomes" id="UP000721954">
    <property type="component" value="Unassembled WGS sequence"/>
</dbReference>
<dbReference type="InterPro" id="IPR051677">
    <property type="entry name" value="AfsR-DnrI-RedD_regulator"/>
</dbReference>
<evidence type="ECO:0000259" key="9">
    <source>
        <dbReference type="PROSITE" id="PS51755"/>
    </source>
</evidence>
<dbReference type="Pfam" id="PF03704">
    <property type="entry name" value="BTAD"/>
    <property type="match status" value="1"/>
</dbReference>
<keyword evidence="3" id="KW-0805">Transcription regulation</keyword>
<evidence type="ECO:0000256" key="2">
    <source>
        <dbReference type="ARBA" id="ARBA00023012"/>
    </source>
</evidence>
<gene>
    <name evidence="10" type="ORF">JW613_02965</name>
</gene>
<dbReference type="PROSITE" id="PS51755">
    <property type="entry name" value="OMPR_PHOB"/>
    <property type="match status" value="1"/>
</dbReference>
<evidence type="ECO:0000256" key="8">
    <source>
        <dbReference type="SAM" id="MobiDB-lite"/>
    </source>
</evidence>
<protein>
    <submittedName>
        <fullName evidence="10">Tetratricopeptide repeat protein</fullName>
    </submittedName>
</protein>
<feature type="DNA-binding region" description="OmpR/PhoB-type" evidence="7">
    <location>
        <begin position="1"/>
        <end position="105"/>
    </location>
</feature>
<dbReference type="CDD" id="cd15831">
    <property type="entry name" value="BTAD"/>
    <property type="match status" value="1"/>
</dbReference>
<dbReference type="RefSeq" id="WP_209209083.1">
    <property type="nucleotide sequence ID" value="NZ_JAFFZM010000001.1"/>
</dbReference>
<dbReference type="SMART" id="SM01043">
    <property type="entry name" value="BTAD"/>
    <property type="match status" value="1"/>
</dbReference>
<keyword evidence="11" id="KW-1185">Reference proteome</keyword>
<evidence type="ECO:0000256" key="7">
    <source>
        <dbReference type="PROSITE-ProRule" id="PRU01091"/>
    </source>
</evidence>
<organism evidence="10 11">
    <name type="scientific">Streptomyces smyrnaeus</name>
    <dbReference type="NCBI Taxonomy" id="1387713"/>
    <lineage>
        <taxon>Bacteria</taxon>
        <taxon>Bacillati</taxon>
        <taxon>Actinomycetota</taxon>
        <taxon>Actinomycetes</taxon>
        <taxon>Kitasatosporales</taxon>
        <taxon>Streptomycetaceae</taxon>
        <taxon>Streptomyces</taxon>
    </lineage>
</organism>
<evidence type="ECO:0000256" key="4">
    <source>
        <dbReference type="ARBA" id="ARBA00023125"/>
    </source>
</evidence>
<dbReference type="PANTHER" id="PTHR35807:SF1">
    <property type="entry name" value="TRANSCRIPTIONAL REGULATOR REDD"/>
    <property type="match status" value="1"/>
</dbReference>
<dbReference type="GeneID" id="96257552"/>
<feature type="repeat" description="TPR" evidence="6">
    <location>
        <begin position="825"/>
        <end position="858"/>
    </location>
</feature>
<dbReference type="InterPro" id="IPR016032">
    <property type="entry name" value="Sig_transdc_resp-reg_C-effctor"/>
</dbReference>
<evidence type="ECO:0000256" key="3">
    <source>
        <dbReference type="ARBA" id="ARBA00023015"/>
    </source>
</evidence>
<dbReference type="InterPro" id="IPR011990">
    <property type="entry name" value="TPR-like_helical_dom_sf"/>
</dbReference>
<keyword evidence="6" id="KW-0802">TPR repeat</keyword>
<dbReference type="PANTHER" id="PTHR35807">
    <property type="entry name" value="TRANSCRIPTIONAL REGULATOR REDD-RELATED"/>
    <property type="match status" value="1"/>
</dbReference>
<feature type="domain" description="OmpR/PhoB-type" evidence="9">
    <location>
        <begin position="1"/>
        <end position="105"/>
    </location>
</feature>
<keyword evidence="2" id="KW-0902">Two-component regulatory system</keyword>
<dbReference type="PROSITE" id="PS50005">
    <property type="entry name" value="TPR"/>
    <property type="match status" value="1"/>
</dbReference>
<dbReference type="SMART" id="SM00028">
    <property type="entry name" value="TPR"/>
    <property type="match status" value="5"/>
</dbReference>
<dbReference type="SUPFAM" id="SSF52540">
    <property type="entry name" value="P-loop containing nucleoside triphosphate hydrolases"/>
    <property type="match status" value="1"/>
</dbReference>
<reference evidence="10 11" key="1">
    <citation type="submission" date="2021-02" db="EMBL/GenBank/DDBJ databases">
        <title>Streptomyces spirodelae sp. nov., isolated from duckweed.</title>
        <authorList>
            <person name="Saimee Y."/>
            <person name="Duangmal K."/>
        </authorList>
    </citation>
    <scope>NUCLEOTIDE SEQUENCE [LARGE SCALE GENOMIC DNA]</scope>
    <source>
        <strain evidence="10 11">DSM 42105</strain>
    </source>
</reference>
<evidence type="ECO:0000256" key="5">
    <source>
        <dbReference type="ARBA" id="ARBA00023163"/>
    </source>
</evidence>
<dbReference type="InterPro" id="IPR001867">
    <property type="entry name" value="OmpR/PhoB-type_DNA-bd"/>
</dbReference>
<comment type="caution">
    <text evidence="10">The sequence shown here is derived from an EMBL/GenBank/DDBJ whole genome shotgun (WGS) entry which is preliminary data.</text>
</comment>
<dbReference type="SMART" id="SM00862">
    <property type="entry name" value="Trans_reg_C"/>
    <property type="match status" value="1"/>
</dbReference>
<comment type="similarity">
    <text evidence="1">Belongs to the AfsR/DnrI/RedD regulatory family.</text>
</comment>
<feature type="compositionally biased region" description="Basic and acidic residues" evidence="8">
    <location>
        <begin position="945"/>
        <end position="954"/>
    </location>
</feature>
<dbReference type="Gene3D" id="1.25.40.10">
    <property type="entry name" value="Tetratricopeptide repeat domain"/>
    <property type="match status" value="2"/>
</dbReference>
<evidence type="ECO:0000256" key="1">
    <source>
        <dbReference type="ARBA" id="ARBA00005820"/>
    </source>
</evidence>
<evidence type="ECO:0000256" key="6">
    <source>
        <dbReference type="PROSITE-ProRule" id="PRU00339"/>
    </source>
</evidence>
<dbReference type="Gene3D" id="1.10.10.10">
    <property type="entry name" value="Winged helix-like DNA-binding domain superfamily/Winged helix DNA-binding domain"/>
    <property type="match status" value="1"/>
</dbReference>
<dbReference type="Gene3D" id="3.40.50.300">
    <property type="entry name" value="P-loop containing nucleotide triphosphate hydrolases"/>
    <property type="match status" value="1"/>
</dbReference>
<keyword evidence="5" id="KW-0804">Transcription</keyword>
<dbReference type="Pfam" id="PF00486">
    <property type="entry name" value="Trans_reg_C"/>
    <property type="match status" value="1"/>
</dbReference>
<feature type="compositionally biased region" description="Low complexity" evidence="8">
    <location>
        <begin position="270"/>
        <end position="285"/>
    </location>
</feature>
<feature type="region of interest" description="Disordered" evidence="8">
    <location>
        <begin position="945"/>
        <end position="986"/>
    </location>
</feature>
<accession>A0ABS3XPF6</accession>
<dbReference type="Pfam" id="PF13424">
    <property type="entry name" value="TPR_12"/>
    <property type="match status" value="1"/>
</dbReference>
<name>A0ABS3XPF6_9ACTN</name>
<dbReference type="InterPro" id="IPR036388">
    <property type="entry name" value="WH-like_DNA-bd_sf"/>
</dbReference>
<sequence>MNASHTNSLRITVLGPVRAWRGEQELALGSPQQRAVLTALLLRRGRPTTVGELVDALWGERPPSGAVTVLRTYVSRLRKVLEPRREAGEAPQVIVSAADGYLVRLPEDCLDLGVFERRVAEAKKLRTGGDLAAAAELLHSALELWDGKPLAGLPGPLAEAERYRLDEQWLGAVETGTDVDLELGRHEEVAAQLSSLTCEHPLRERLCELLMLALYRCGRQAEALAAYRKLRDALVAELGVEPGPALLDLHARILAADPTLRAPVPPPQAASPAPSVSAPPSAAAARPAQLPADLPVFTGRDSELAQTNALLPAEGKRPTAVVISAIGGMAGVGKTTLAVHWAHEIAHRFPDGQLYVNLRGFDPTGSAMPADEAVHTFLDALGVPPSQMPGRPDTRAALYRSLLADRRVLLLLDNARDTEQVRPLLPSGPGCLAIITSRNQLTGLIASDGAHPLTLNPLPLAEARDFLARRIGPERMAAEPTAADEIIARCARLPLALAIVAARAATNPSFPLHAVADELRASHGSLDAFTGGDISTDVRAVFSWSYHALSAPAARLFQLLAAHPGPDIAAPAAAALAGLPLRETRGLLGELTHAHLLTEHFPGRYTFHDLLRIYAAERVGCEESAADRGQAFERVLTWYLHTADAASRFITPERPRAPLLPLPPDCRPLTFTTYDEALEWCSTERANLVAAINQAATDGMAPLAWRLTAALWGFFYLRSHRNDWLASNRVSLAAARSAGDRRGEAECLTGLANALSVNGSLEEAIDHYKQALPVFRELDDEKGASRIIGNLGDVHLRAGRIEEALGYLEETLETDRAIGHGWGVGICLNNLGEAYLRLGRLDEARAYLEEALEVLRATDNRWVEGITLDFLGTVYHRLRRHDDAVQQYHLALQAHREVGNRWAEAHSISHLAETRLAVGERDAARTGWGQALQLLEEFNHPDAEEIRDKLRGLDDAVPDAPPDEPSGVAGASTASPRDPGGRAGGR</sequence>
<dbReference type="InterPro" id="IPR019734">
    <property type="entry name" value="TPR_rpt"/>
</dbReference>
<proteinExistence type="inferred from homology"/>
<feature type="region of interest" description="Disordered" evidence="8">
    <location>
        <begin position="263"/>
        <end position="285"/>
    </location>
</feature>
<dbReference type="InterPro" id="IPR005158">
    <property type="entry name" value="BTAD"/>
</dbReference>
<dbReference type="EMBL" id="JAFFZM010000001">
    <property type="protein sequence ID" value="MBO8197279.1"/>
    <property type="molecule type" value="Genomic_DNA"/>
</dbReference>
<dbReference type="SUPFAM" id="SSF46894">
    <property type="entry name" value="C-terminal effector domain of the bipartite response regulators"/>
    <property type="match status" value="1"/>
</dbReference>
<dbReference type="PRINTS" id="PR00364">
    <property type="entry name" value="DISEASERSIST"/>
</dbReference>
<evidence type="ECO:0000313" key="11">
    <source>
        <dbReference type="Proteomes" id="UP000721954"/>
    </source>
</evidence>